<protein>
    <submittedName>
        <fullName evidence="1">Uncharacterized protein</fullName>
    </submittedName>
</protein>
<accession>A0A4V3AXW1</accession>
<evidence type="ECO:0000313" key="2">
    <source>
        <dbReference type="Proteomes" id="UP001229081"/>
    </source>
</evidence>
<sequence length="323" mass="35561">MTLIVAVATGNFAVHASDRYVSVQKTPRNPSGDWDVNANKTVVVIGSDCWVVLGYTGLAYLDGKPTDQVIAEAISGYDDLSGGAAFMPWFEERYPHYREIRDRVERRIADAYTRLPTGVAMKYATRVLASGVQRKDGMSRGVMFRITVQGSGSKAEELASSLLHNQFHIDAVGMVNQQVIDRAKHRIETKQAVTAEDIRDIAMDAVIETSGMTDYVGDDAMGVILSNGEQTVGTHFRRSNVQNQEELFRRMKEHEDTFMYSGVTVTPYVLTHGMIYGPSAGTPGGWVSDSGLKFNFTGFDDPAKVEGKPVKILFAGQPRKPKP</sequence>
<dbReference type="AlphaFoldDB" id="A0A4V3AXW1"/>
<gene>
    <name evidence="1" type="ORF">QXL92_04355</name>
</gene>
<evidence type="ECO:0000313" key="1">
    <source>
        <dbReference type="EMBL" id="MDP7733983.1"/>
    </source>
</evidence>
<dbReference type="RefSeq" id="WP_065043105.1">
    <property type="nucleotide sequence ID" value="NZ_JAUFSA010000001.1"/>
</dbReference>
<dbReference type="EMBL" id="JAUFSA010000001">
    <property type="protein sequence ID" value="MDP7733983.1"/>
    <property type="molecule type" value="Genomic_DNA"/>
</dbReference>
<comment type="caution">
    <text evidence="1">The sequence shown here is derived from an EMBL/GenBank/DDBJ whole genome shotgun (WGS) entry which is preliminary data.</text>
</comment>
<name>A0A4V3AXW1_9MYCO</name>
<proteinExistence type="predicted"/>
<organism evidence="1 2">
    <name type="scientific">Mycobacterium paragordonae</name>
    <dbReference type="NCBI Taxonomy" id="1389713"/>
    <lineage>
        <taxon>Bacteria</taxon>
        <taxon>Bacillati</taxon>
        <taxon>Actinomycetota</taxon>
        <taxon>Actinomycetes</taxon>
        <taxon>Mycobacteriales</taxon>
        <taxon>Mycobacteriaceae</taxon>
        <taxon>Mycobacterium</taxon>
    </lineage>
</organism>
<dbReference type="Proteomes" id="UP001229081">
    <property type="component" value="Unassembled WGS sequence"/>
</dbReference>
<reference evidence="1" key="1">
    <citation type="submission" date="2023-06" db="EMBL/GenBank/DDBJ databases">
        <title>Identification of two novel mycobacterium reveal diversities and complexities of Mycobacterium gordonae clade.</title>
        <authorList>
            <person name="Matsumoto Y."/>
            <person name="Nakamura S."/>
            <person name="Motooka D."/>
            <person name="Fukushima K."/>
        </authorList>
    </citation>
    <scope>NUCLEOTIDE SEQUENCE</scope>
    <source>
        <strain evidence="1">TY812</strain>
    </source>
</reference>